<dbReference type="Gene3D" id="3.90.640.10">
    <property type="entry name" value="Actin, Chain A, domain 4"/>
    <property type="match status" value="1"/>
</dbReference>
<organism evidence="4 5">
    <name type="scientific">Nocardia arthritidis</name>
    <dbReference type="NCBI Taxonomy" id="228602"/>
    <lineage>
        <taxon>Bacteria</taxon>
        <taxon>Bacillati</taxon>
        <taxon>Actinomycetota</taxon>
        <taxon>Actinomycetes</taxon>
        <taxon>Mycobacteriales</taxon>
        <taxon>Nocardiaceae</taxon>
        <taxon>Nocardia</taxon>
    </lineage>
</organism>
<keyword evidence="2" id="KW-0067">ATP-binding</keyword>
<sequence length="337" mass="35817">MPSPIRILRGHFGMANVWNRTADSGQRRDTVGIGLTIGTVNTVFAVATRDAGLSVRTARTGVHLDPEDNGRVRAPSESGSTITDFADLANDSEAISVDGQLWSPPKLIAAVVRNRLTSAPTGAAVVSTYPACYSNKQVALLRQAHDSAGGRRVRMVPEPIAAVEWLRHEHGHSDSRPILVYDLGANSLDITVVRADPDCGCYEIAGTSTRSYEFGGRPLSALIARQAATISATGFDQPHSEVVDVVKVRSAHIRDSMSLVRETVWQAGMPMSEIGRILVVGGACRGPEAMYVLSELGPQVVRSADPGQCGAVGAALYAARSPCSAERDSHFAAHGQR</sequence>
<evidence type="ECO:0000256" key="1">
    <source>
        <dbReference type="ARBA" id="ARBA00022741"/>
    </source>
</evidence>
<proteinExistence type="predicted"/>
<dbReference type="AlphaFoldDB" id="A0A6G9YL48"/>
<keyword evidence="3" id="KW-0143">Chaperone</keyword>
<dbReference type="InterPro" id="IPR043129">
    <property type="entry name" value="ATPase_NBD"/>
</dbReference>
<gene>
    <name evidence="4" type="ORF">F5544_30910</name>
</gene>
<dbReference type="EMBL" id="CP046172">
    <property type="protein sequence ID" value="QIS14025.1"/>
    <property type="molecule type" value="Genomic_DNA"/>
</dbReference>
<accession>A0A6G9YL48</accession>
<dbReference type="Proteomes" id="UP000503540">
    <property type="component" value="Chromosome"/>
</dbReference>
<dbReference type="KEGG" id="nah:F5544_30910"/>
<keyword evidence="5" id="KW-1185">Reference proteome</keyword>
<keyword evidence="1" id="KW-0547">Nucleotide-binding</keyword>
<dbReference type="GO" id="GO:0005524">
    <property type="term" value="F:ATP binding"/>
    <property type="evidence" value="ECO:0007669"/>
    <property type="project" value="UniProtKB-KW"/>
</dbReference>
<dbReference type="GO" id="GO:0140662">
    <property type="term" value="F:ATP-dependent protein folding chaperone"/>
    <property type="evidence" value="ECO:0007669"/>
    <property type="project" value="InterPro"/>
</dbReference>
<dbReference type="PANTHER" id="PTHR19375">
    <property type="entry name" value="HEAT SHOCK PROTEIN 70KDA"/>
    <property type="match status" value="1"/>
</dbReference>
<protein>
    <submittedName>
        <fullName evidence="4">Hsp70 family protein</fullName>
    </submittedName>
</protein>
<evidence type="ECO:0000313" key="5">
    <source>
        <dbReference type="Proteomes" id="UP000503540"/>
    </source>
</evidence>
<dbReference type="Pfam" id="PF00012">
    <property type="entry name" value="HSP70"/>
    <property type="match status" value="1"/>
</dbReference>
<reference evidence="4 5" key="1">
    <citation type="journal article" date="2019" name="ACS Chem. Biol.">
        <title>Identification and Mobilization of a Cryptic Antibiotic Biosynthesis Gene Locus from a Human-Pathogenic Nocardia Isolate.</title>
        <authorList>
            <person name="Herisse M."/>
            <person name="Ishida K."/>
            <person name="Porter J.L."/>
            <person name="Howden B."/>
            <person name="Hertweck C."/>
            <person name="Stinear T.P."/>
            <person name="Pidot S.J."/>
        </authorList>
    </citation>
    <scope>NUCLEOTIDE SEQUENCE [LARGE SCALE GENOMIC DNA]</scope>
    <source>
        <strain evidence="4 5">AUSMDU00012717</strain>
    </source>
</reference>
<dbReference type="SUPFAM" id="SSF53067">
    <property type="entry name" value="Actin-like ATPase domain"/>
    <property type="match status" value="2"/>
</dbReference>
<evidence type="ECO:0000256" key="3">
    <source>
        <dbReference type="ARBA" id="ARBA00023186"/>
    </source>
</evidence>
<name>A0A6G9YL48_9NOCA</name>
<dbReference type="Gene3D" id="3.30.420.40">
    <property type="match status" value="4"/>
</dbReference>
<dbReference type="InterPro" id="IPR013126">
    <property type="entry name" value="Hsp_70_fam"/>
</dbReference>
<evidence type="ECO:0000256" key="2">
    <source>
        <dbReference type="ARBA" id="ARBA00022840"/>
    </source>
</evidence>
<evidence type="ECO:0000313" key="4">
    <source>
        <dbReference type="EMBL" id="QIS14025.1"/>
    </source>
</evidence>